<organism evidence="2 3">
    <name type="scientific">Algoriphagus sanaruensis</name>
    <dbReference type="NCBI Taxonomy" id="1727163"/>
    <lineage>
        <taxon>Bacteria</taxon>
        <taxon>Pseudomonadati</taxon>
        <taxon>Bacteroidota</taxon>
        <taxon>Cytophagia</taxon>
        <taxon>Cytophagales</taxon>
        <taxon>Cyclobacteriaceae</taxon>
        <taxon>Algoriphagus</taxon>
    </lineage>
</organism>
<accession>A0A142ERZ9</accession>
<dbReference type="KEGG" id="alm:AO498_15730"/>
<evidence type="ECO:0008006" key="4">
    <source>
        <dbReference type="Google" id="ProtNLM"/>
    </source>
</evidence>
<feature type="signal peptide" evidence="1">
    <location>
        <begin position="1"/>
        <end position="23"/>
    </location>
</feature>
<keyword evidence="3" id="KW-1185">Reference proteome</keyword>
<sequence length="198" mass="21314">MKNYKSFLLAAALVLTSTFAAFAQLQQPAMSPAAHVSQVVGFTKISIDYSSPAVKGRKVFGELVKFGETWRAGANSQTIIEFSTGVNVGGKNLPAGKYSIFVTPAASGEWTIHLNKKAESVYAYMKDGKIDEAALAADDVVAVKASPASIGATERLQYMISAENNKVAKVTLAWETTAVSFMVDTQVDQKMEQFKAQF</sequence>
<evidence type="ECO:0000313" key="3">
    <source>
        <dbReference type="Proteomes" id="UP000073816"/>
    </source>
</evidence>
<proteinExistence type="predicted"/>
<dbReference type="OrthoDB" id="978542at2"/>
<evidence type="ECO:0000256" key="1">
    <source>
        <dbReference type="SAM" id="SignalP"/>
    </source>
</evidence>
<dbReference type="AlphaFoldDB" id="A0A142ERZ9"/>
<protein>
    <recommendedName>
        <fullName evidence="4">Asparagine synthetase B</fullName>
    </recommendedName>
</protein>
<feature type="chain" id="PRO_5007494335" description="Asparagine synthetase B" evidence="1">
    <location>
        <begin position="24"/>
        <end position="198"/>
    </location>
</feature>
<dbReference type="RefSeq" id="WP_067549762.1">
    <property type="nucleotide sequence ID" value="NZ_CP012836.1"/>
</dbReference>
<dbReference type="EMBL" id="CP012836">
    <property type="protein sequence ID" value="AMQ57904.1"/>
    <property type="molecule type" value="Genomic_DNA"/>
</dbReference>
<dbReference type="STRING" id="1727163.AO498_15730"/>
<dbReference type="Pfam" id="PF11138">
    <property type="entry name" value="DUF2911"/>
    <property type="match status" value="1"/>
</dbReference>
<name>A0A142ERZ9_9BACT</name>
<dbReference type="PATRIC" id="fig|1727163.4.peg.3301"/>
<gene>
    <name evidence="2" type="ORF">AO498_15730</name>
</gene>
<dbReference type="Proteomes" id="UP000073816">
    <property type="component" value="Chromosome"/>
</dbReference>
<keyword evidence="1" id="KW-0732">Signal</keyword>
<evidence type="ECO:0000313" key="2">
    <source>
        <dbReference type="EMBL" id="AMQ57904.1"/>
    </source>
</evidence>
<reference evidence="2 3" key="2">
    <citation type="journal article" date="2016" name="Genome Announc.">
        <title>Complete Genome Sequence of Algoriphagus sp. Strain M8-2, Isolated from a Brackish Lake.</title>
        <authorList>
            <person name="Muraguchi Y."/>
            <person name="Kushimoto K."/>
            <person name="Ohtsubo Y."/>
            <person name="Suzuki T."/>
            <person name="Dohra H."/>
            <person name="Kimbara K."/>
            <person name="Shintani M."/>
        </authorList>
    </citation>
    <scope>NUCLEOTIDE SEQUENCE [LARGE SCALE GENOMIC DNA]</scope>
    <source>
        <strain evidence="2 3">M8-2</strain>
    </source>
</reference>
<reference evidence="3" key="1">
    <citation type="submission" date="2015-09" db="EMBL/GenBank/DDBJ databases">
        <title>Complete sequence of Algoriphagus sp. M8-2.</title>
        <authorList>
            <person name="Shintani M."/>
        </authorList>
    </citation>
    <scope>NUCLEOTIDE SEQUENCE [LARGE SCALE GENOMIC DNA]</scope>
    <source>
        <strain evidence="3">M8-2</strain>
    </source>
</reference>
<dbReference type="InterPro" id="IPR021314">
    <property type="entry name" value="DUF2911"/>
</dbReference>